<feature type="compositionally biased region" description="Basic and acidic residues" evidence="1">
    <location>
        <begin position="120"/>
        <end position="131"/>
    </location>
</feature>
<protein>
    <submittedName>
        <fullName evidence="2">Uncharacterized protein</fullName>
    </submittedName>
</protein>
<dbReference type="Proteomes" id="UP000292958">
    <property type="component" value="Unassembled WGS sequence"/>
</dbReference>
<evidence type="ECO:0000313" key="3">
    <source>
        <dbReference type="Proteomes" id="UP000292958"/>
    </source>
</evidence>
<dbReference type="AlphaFoldDB" id="A0A4Q7YE91"/>
<evidence type="ECO:0000313" key="2">
    <source>
        <dbReference type="EMBL" id="RZU35682.1"/>
    </source>
</evidence>
<dbReference type="EMBL" id="SHKW01000002">
    <property type="protein sequence ID" value="RZU35682.1"/>
    <property type="molecule type" value="Genomic_DNA"/>
</dbReference>
<dbReference type="RefSeq" id="WP_165420338.1">
    <property type="nucleotide sequence ID" value="NZ_SHKW01000002.1"/>
</dbReference>
<accession>A0A4Q7YE91</accession>
<gene>
    <name evidence="2" type="ORF">BDD14_5772</name>
</gene>
<organism evidence="2 3">
    <name type="scientific">Edaphobacter modestus</name>
    <dbReference type="NCBI Taxonomy" id="388466"/>
    <lineage>
        <taxon>Bacteria</taxon>
        <taxon>Pseudomonadati</taxon>
        <taxon>Acidobacteriota</taxon>
        <taxon>Terriglobia</taxon>
        <taxon>Terriglobales</taxon>
        <taxon>Acidobacteriaceae</taxon>
        <taxon>Edaphobacter</taxon>
    </lineage>
</organism>
<comment type="caution">
    <text evidence="2">The sequence shown here is derived from an EMBL/GenBank/DDBJ whole genome shotgun (WGS) entry which is preliminary data.</text>
</comment>
<keyword evidence="3" id="KW-1185">Reference proteome</keyword>
<evidence type="ECO:0000256" key="1">
    <source>
        <dbReference type="SAM" id="MobiDB-lite"/>
    </source>
</evidence>
<proteinExistence type="predicted"/>
<sequence>MSDHAELNPTEVLHRLGLTEEMVRAHVMRPDHVMNATLGFDLRRPADATDDPSNPPPPSGLLYRLNTDKLRRDLHGLLSFCLAGYSMQLRRYGRVVFDDQWNWSKTPVDGEVSWDGGSPDARRERKQADHCDGDDEAAGGPQHLAGRPDLAMAAAVLGPRSGGEPTHLSASIR</sequence>
<reference evidence="2 3" key="1">
    <citation type="submission" date="2019-02" db="EMBL/GenBank/DDBJ databases">
        <title>Genomic Encyclopedia of Archaeal and Bacterial Type Strains, Phase II (KMG-II): from individual species to whole genera.</title>
        <authorList>
            <person name="Goeker M."/>
        </authorList>
    </citation>
    <scope>NUCLEOTIDE SEQUENCE [LARGE SCALE GENOMIC DNA]</scope>
    <source>
        <strain evidence="2 3">DSM 18101</strain>
    </source>
</reference>
<feature type="region of interest" description="Disordered" evidence="1">
    <location>
        <begin position="108"/>
        <end position="145"/>
    </location>
</feature>
<name>A0A4Q7YE91_9BACT</name>